<dbReference type="Gene3D" id="3.90.182.10">
    <property type="entry name" value="Toxin - Anthrax Protective Antigen,domain 1"/>
    <property type="match status" value="1"/>
</dbReference>
<keyword evidence="1 4" id="KW-0349">Heme</keyword>
<dbReference type="Proteomes" id="UP000317178">
    <property type="component" value="Chromosome"/>
</dbReference>
<dbReference type="SUPFAM" id="SSF46626">
    <property type="entry name" value="Cytochrome c"/>
    <property type="match status" value="3"/>
</dbReference>
<proteinExistence type="predicted"/>
<feature type="domain" description="Cytochrome c" evidence="6">
    <location>
        <begin position="381"/>
        <end position="568"/>
    </location>
</feature>
<feature type="domain" description="PA14" evidence="7">
    <location>
        <begin position="227"/>
        <end position="363"/>
    </location>
</feature>
<keyword evidence="9" id="KW-1185">Reference proteome</keyword>
<feature type="chain" id="PRO_5021760238" evidence="5">
    <location>
        <begin position="27"/>
        <end position="911"/>
    </location>
</feature>
<feature type="domain" description="Cytochrome c" evidence="6">
    <location>
        <begin position="143"/>
        <end position="226"/>
    </location>
</feature>
<dbReference type="GO" id="GO:0020037">
    <property type="term" value="F:heme binding"/>
    <property type="evidence" value="ECO:0007669"/>
    <property type="project" value="InterPro"/>
</dbReference>
<evidence type="ECO:0000256" key="3">
    <source>
        <dbReference type="ARBA" id="ARBA00023004"/>
    </source>
</evidence>
<dbReference type="OrthoDB" id="9804649at2"/>
<dbReference type="AlphaFoldDB" id="A0A518CSF8"/>
<accession>A0A518CSF8</accession>
<gene>
    <name evidence="8" type="ORF">Pla110_39050</name>
</gene>
<evidence type="ECO:0000256" key="1">
    <source>
        <dbReference type="ARBA" id="ARBA00022617"/>
    </source>
</evidence>
<evidence type="ECO:0000256" key="4">
    <source>
        <dbReference type="PROSITE-ProRule" id="PRU00433"/>
    </source>
</evidence>
<reference evidence="8 9" key="1">
    <citation type="submission" date="2019-02" db="EMBL/GenBank/DDBJ databases">
        <title>Deep-cultivation of Planctomycetes and their phenomic and genomic characterization uncovers novel biology.</title>
        <authorList>
            <person name="Wiegand S."/>
            <person name="Jogler M."/>
            <person name="Boedeker C."/>
            <person name="Pinto D."/>
            <person name="Vollmers J."/>
            <person name="Rivas-Marin E."/>
            <person name="Kohn T."/>
            <person name="Peeters S.H."/>
            <person name="Heuer A."/>
            <person name="Rast P."/>
            <person name="Oberbeckmann S."/>
            <person name="Bunk B."/>
            <person name="Jeske O."/>
            <person name="Meyerdierks A."/>
            <person name="Storesund J.E."/>
            <person name="Kallscheuer N."/>
            <person name="Luecker S."/>
            <person name="Lage O.M."/>
            <person name="Pohl T."/>
            <person name="Merkel B.J."/>
            <person name="Hornburger P."/>
            <person name="Mueller R.-W."/>
            <person name="Bruemmer F."/>
            <person name="Labrenz M."/>
            <person name="Spormann A.M."/>
            <person name="Op den Camp H."/>
            <person name="Overmann J."/>
            <person name="Amann R."/>
            <person name="Jetten M.S.M."/>
            <person name="Mascher T."/>
            <person name="Medema M.H."/>
            <person name="Devos D.P."/>
            <person name="Kaster A.-K."/>
            <person name="Ovreas L."/>
            <person name="Rohde M."/>
            <person name="Galperin M.Y."/>
            <person name="Jogler C."/>
        </authorList>
    </citation>
    <scope>NUCLEOTIDE SEQUENCE [LARGE SCALE GENOMIC DNA]</scope>
    <source>
        <strain evidence="8 9">Pla110</strain>
    </source>
</reference>
<dbReference type="InterPro" id="IPR037524">
    <property type="entry name" value="PA14/GLEYA"/>
</dbReference>
<dbReference type="GO" id="GO:0009055">
    <property type="term" value="F:electron transfer activity"/>
    <property type="evidence" value="ECO:0007669"/>
    <property type="project" value="InterPro"/>
</dbReference>
<dbReference type="Gene3D" id="1.10.760.10">
    <property type="entry name" value="Cytochrome c-like domain"/>
    <property type="match status" value="4"/>
</dbReference>
<dbReference type="SMART" id="SM00758">
    <property type="entry name" value="PA14"/>
    <property type="match status" value="1"/>
</dbReference>
<feature type="signal peptide" evidence="5">
    <location>
        <begin position="1"/>
        <end position="26"/>
    </location>
</feature>
<keyword evidence="5" id="KW-0732">Signal</keyword>
<keyword evidence="3 4" id="KW-0408">Iron</keyword>
<name>A0A518CSF8_9PLAN</name>
<dbReference type="InterPro" id="IPR036909">
    <property type="entry name" value="Cyt_c-like_dom_sf"/>
</dbReference>
<keyword evidence="2 4" id="KW-0479">Metal-binding</keyword>
<dbReference type="Pfam" id="PF00034">
    <property type="entry name" value="Cytochrom_C"/>
    <property type="match status" value="1"/>
</dbReference>
<protein>
    <submittedName>
        <fullName evidence="8">Cytochrome c</fullName>
    </submittedName>
</protein>
<dbReference type="KEGG" id="plon:Pla110_39050"/>
<dbReference type="PROSITE" id="PS51820">
    <property type="entry name" value="PA14"/>
    <property type="match status" value="1"/>
</dbReference>
<evidence type="ECO:0000313" key="8">
    <source>
        <dbReference type="EMBL" id="QDU82150.1"/>
    </source>
</evidence>
<dbReference type="RefSeq" id="WP_144998088.1">
    <property type="nucleotide sequence ID" value="NZ_CP036281.1"/>
</dbReference>
<sequence length="911" mass="102224" precursor="true">MQRSRPSGLLALVCSFLIPIVSVAAAEVVSPVIPGYERFQNEETRQPEQGGRILLGELNCLSCHKAQQEGLSSFSKQAPILSEVGDRVRAEYLREYLKDPHQSKPGTTMPDVLSDDETDLVEPLVHFLASTGQGPRPGFPSPAMAERGKKLFNEVGCMACHQSPEEDAKELPHAVPFGKIEDKYTISSLSRFLQDPLHVRPSGRMPALNLPEAEADQIASYLLRNVDGIPNLRFAYYEGSWSNLPNFDELEPVEKGVAAEIDFKLSRRKDDFGFRFESNFQIKKEGEYTFFLGSDDGSRLIINGEELIDYDGIHGHGTRSEKLKLASGWHTFQVDYFEKAGFESLDVELEGPELSRRPLASISSIDPDAQQKQQGFEVDAELAAQGKVIFAEQGCADCHELKTDSEFVFSKLISRPFESLGTGRGCLAENPEQTVPNFHLSEQQRTELNEQIEIIGNQPIKALTGESLIVAKMTQFNCYACHERNQIGGPEGERDAFFVSTIPEMGDEGRRPPGLTGVGDKLNTEWLKHVLDSGANERSYMATRMPRFGMSNVGMIVDPLVELDRKTEFEEVETQIADYRLQGEGRHIVGEKGMACIKCHTFGEQRATGIQSVDLLRIPQRIRKDWFHRYLINPQKYRKGTRMPAYFFGGQSMLADRLDGSVPLQVEAMWDYLSLGDEAPIPDGIGTSLIELIADGKPIVYRNFIEGVSPRGIAVGYPENANLAFDADEVDAALIWHGRFIDASKHWTGRGQGFQPPLGDHVLSLVRGIPFAQLEKADTPWPTISARDAGYRFRGYQFDQKSQPIFLYSTDQFQVQDHFRPVSGESDPHFERSLTVTFKKPLERFWFRAALDADIKDLGGNEYQLSNGLKLKLHLPSSSIPRLRKVEDQQELLVPLLIEGEMARLQIDYIW</sequence>
<evidence type="ECO:0000313" key="9">
    <source>
        <dbReference type="Proteomes" id="UP000317178"/>
    </source>
</evidence>
<organism evidence="8 9">
    <name type="scientific">Polystyrenella longa</name>
    <dbReference type="NCBI Taxonomy" id="2528007"/>
    <lineage>
        <taxon>Bacteria</taxon>
        <taxon>Pseudomonadati</taxon>
        <taxon>Planctomycetota</taxon>
        <taxon>Planctomycetia</taxon>
        <taxon>Planctomycetales</taxon>
        <taxon>Planctomycetaceae</taxon>
        <taxon>Polystyrenella</taxon>
    </lineage>
</organism>
<dbReference type="PANTHER" id="PTHR33546:SF1">
    <property type="entry name" value="LARGE, MULTIFUNCTIONAL SECRETED PROTEIN"/>
    <property type="match status" value="1"/>
</dbReference>
<evidence type="ECO:0000259" key="6">
    <source>
        <dbReference type="PROSITE" id="PS51007"/>
    </source>
</evidence>
<feature type="domain" description="Cytochrome c" evidence="6">
    <location>
        <begin position="45"/>
        <end position="132"/>
    </location>
</feature>
<evidence type="ECO:0000256" key="2">
    <source>
        <dbReference type="ARBA" id="ARBA00022723"/>
    </source>
</evidence>
<dbReference type="InterPro" id="IPR011658">
    <property type="entry name" value="PA14_dom"/>
</dbReference>
<dbReference type="PANTHER" id="PTHR33546">
    <property type="entry name" value="LARGE, MULTIFUNCTIONAL SECRETED PROTEIN-RELATED"/>
    <property type="match status" value="1"/>
</dbReference>
<dbReference type="InterPro" id="IPR009056">
    <property type="entry name" value="Cyt_c-like_dom"/>
</dbReference>
<evidence type="ECO:0000256" key="5">
    <source>
        <dbReference type="SAM" id="SignalP"/>
    </source>
</evidence>
<dbReference type="EMBL" id="CP036281">
    <property type="protein sequence ID" value="QDU82150.1"/>
    <property type="molecule type" value="Genomic_DNA"/>
</dbReference>
<evidence type="ECO:0000259" key="7">
    <source>
        <dbReference type="PROSITE" id="PS51820"/>
    </source>
</evidence>
<dbReference type="GO" id="GO:0046872">
    <property type="term" value="F:metal ion binding"/>
    <property type="evidence" value="ECO:0007669"/>
    <property type="project" value="UniProtKB-KW"/>
</dbReference>
<dbReference type="SUPFAM" id="SSF56988">
    <property type="entry name" value="Anthrax protective antigen"/>
    <property type="match status" value="1"/>
</dbReference>
<dbReference type="Pfam" id="PF07691">
    <property type="entry name" value="PA14"/>
    <property type="match status" value="1"/>
</dbReference>
<dbReference type="PROSITE" id="PS51007">
    <property type="entry name" value="CYTC"/>
    <property type="match status" value="3"/>
</dbReference>